<evidence type="ECO:0000256" key="1">
    <source>
        <dbReference type="ARBA" id="ARBA00003195"/>
    </source>
</evidence>
<dbReference type="Proteomes" id="UP001583172">
    <property type="component" value="Unassembled WGS sequence"/>
</dbReference>
<dbReference type="EMBL" id="JAZGSY010000003">
    <property type="protein sequence ID" value="KAL1844192.1"/>
    <property type="molecule type" value="Genomic_DNA"/>
</dbReference>
<keyword evidence="11" id="KW-0472">Membrane</keyword>
<accession>A0ABR3VR07</accession>
<evidence type="ECO:0000256" key="2">
    <source>
        <dbReference type="ARBA" id="ARBA00004569"/>
    </source>
</evidence>
<keyword evidence="12" id="KW-1015">Disulfide bond</keyword>
<keyword evidence="10" id="KW-0496">Mitochondrion</keyword>
<evidence type="ECO:0000256" key="10">
    <source>
        <dbReference type="ARBA" id="ARBA00023128"/>
    </source>
</evidence>
<evidence type="ECO:0000256" key="12">
    <source>
        <dbReference type="ARBA" id="ARBA00023157"/>
    </source>
</evidence>
<keyword evidence="6" id="KW-0813">Transport</keyword>
<feature type="compositionally biased region" description="Basic and acidic residues" evidence="13">
    <location>
        <begin position="77"/>
        <end position="93"/>
    </location>
</feature>
<comment type="caution">
    <text evidence="14">The sequence shown here is derived from an EMBL/GenBank/DDBJ whole genome shotgun (WGS) entry which is preliminary data.</text>
</comment>
<reference evidence="14 15" key="1">
    <citation type="journal article" date="2024" name="Commun. Biol.">
        <title>Comparative genomic analysis of thermophilic fungi reveals convergent evolutionary adaptations and gene losses.</title>
        <authorList>
            <person name="Steindorff A.S."/>
            <person name="Aguilar-Pontes M.V."/>
            <person name="Robinson A.J."/>
            <person name="Andreopoulos B."/>
            <person name="LaButti K."/>
            <person name="Kuo A."/>
            <person name="Mondo S."/>
            <person name="Riley R."/>
            <person name="Otillar R."/>
            <person name="Haridas S."/>
            <person name="Lipzen A."/>
            <person name="Grimwood J."/>
            <person name="Schmutz J."/>
            <person name="Clum A."/>
            <person name="Reid I.D."/>
            <person name="Moisan M.C."/>
            <person name="Butler G."/>
            <person name="Nguyen T.T.M."/>
            <person name="Dewar K."/>
            <person name="Conant G."/>
            <person name="Drula E."/>
            <person name="Henrissat B."/>
            <person name="Hansel C."/>
            <person name="Singer S."/>
            <person name="Hutchinson M.I."/>
            <person name="de Vries R.P."/>
            <person name="Natvig D.O."/>
            <person name="Powell A.J."/>
            <person name="Tsang A."/>
            <person name="Grigoriev I.V."/>
        </authorList>
    </citation>
    <scope>NUCLEOTIDE SEQUENCE [LARGE SCALE GENOMIC DNA]</scope>
    <source>
        <strain evidence="14 15">CBS 620.91</strain>
    </source>
</reference>
<evidence type="ECO:0000313" key="14">
    <source>
        <dbReference type="EMBL" id="KAL1844192.1"/>
    </source>
</evidence>
<comment type="similarity">
    <text evidence="4">Belongs to the complex I NDUFB7 subunit family.</text>
</comment>
<protein>
    <recommendedName>
        <fullName evidence="5">NADH dehydrogenase [ubiquinone] 1 beta subcomplex subunit 7</fullName>
    </recommendedName>
</protein>
<keyword evidence="7" id="KW-0679">Respiratory chain</keyword>
<keyword evidence="8" id="KW-0999">Mitochondrion inner membrane</keyword>
<sequence>MRDAKVPLAYRDSCADLLIPLNRCRFETYYLPWKCEVSQQPPTLLPTPTCHDHFDRETDVMDQTSVMNGGAAEWMKQREPTELTDDLRTDRASQLRKVPVPRVQEARGQDERAQGGQGRGAEQLRETSMLVVYIWLRGTNARRLRIHDVGYPGCCRFARTKSNLHGPSQVVDEGTSKTSLNTHNTTNDAATHGLAQAGRDVMVRRVCIWSISGSSAVLPGNKTLCLVPHLPSHRFGSPAPTLPLARHMHERSYTY</sequence>
<evidence type="ECO:0000256" key="8">
    <source>
        <dbReference type="ARBA" id="ARBA00022792"/>
    </source>
</evidence>
<evidence type="ECO:0000256" key="7">
    <source>
        <dbReference type="ARBA" id="ARBA00022660"/>
    </source>
</evidence>
<dbReference type="PANTHER" id="PTHR20900:SF0">
    <property type="entry name" value="NADH DEHYDROGENASE [UBIQUINONE] 1 BETA SUBCOMPLEX SUBUNIT 7"/>
    <property type="match status" value="1"/>
</dbReference>
<dbReference type="InterPro" id="IPR008698">
    <property type="entry name" value="NDUB7"/>
</dbReference>
<evidence type="ECO:0000256" key="4">
    <source>
        <dbReference type="ARBA" id="ARBA00008006"/>
    </source>
</evidence>
<evidence type="ECO:0000256" key="11">
    <source>
        <dbReference type="ARBA" id="ARBA00023136"/>
    </source>
</evidence>
<feature type="region of interest" description="Disordered" evidence="13">
    <location>
        <begin position="166"/>
        <end position="188"/>
    </location>
</feature>
<organism evidence="14 15">
    <name type="scientific">Humicola insolens</name>
    <name type="common">Soft-rot fungus</name>
    <dbReference type="NCBI Taxonomy" id="85995"/>
    <lineage>
        <taxon>Eukaryota</taxon>
        <taxon>Fungi</taxon>
        <taxon>Dikarya</taxon>
        <taxon>Ascomycota</taxon>
        <taxon>Pezizomycotina</taxon>
        <taxon>Sordariomycetes</taxon>
        <taxon>Sordariomycetidae</taxon>
        <taxon>Sordariales</taxon>
        <taxon>Chaetomiaceae</taxon>
        <taxon>Mycothermus</taxon>
    </lineage>
</organism>
<feature type="region of interest" description="Disordered" evidence="13">
    <location>
        <begin position="77"/>
        <end position="122"/>
    </location>
</feature>
<name>A0ABR3VR07_HUMIN</name>
<evidence type="ECO:0000313" key="15">
    <source>
        <dbReference type="Proteomes" id="UP001583172"/>
    </source>
</evidence>
<evidence type="ECO:0000256" key="6">
    <source>
        <dbReference type="ARBA" id="ARBA00022448"/>
    </source>
</evidence>
<feature type="compositionally biased region" description="Basic and acidic residues" evidence="13">
    <location>
        <begin position="104"/>
        <end position="113"/>
    </location>
</feature>
<proteinExistence type="inferred from homology"/>
<evidence type="ECO:0000256" key="9">
    <source>
        <dbReference type="ARBA" id="ARBA00022982"/>
    </source>
</evidence>
<evidence type="ECO:0000256" key="5">
    <source>
        <dbReference type="ARBA" id="ARBA00018677"/>
    </source>
</evidence>
<comment type="function">
    <text evidence="1">Accessory subunit of the mitochondrial membrane respiratory chain NADH dehydrogenase (Complex I), that is believed not to be involved in catalysis. Complex I functions in the transfer of electrons from NADH to the respiratory chain. The immediate electron acceptor for the enzyme is believed to be ubiquinone.</text>
</comment>
<evidence type="ECO:0000256" key="13">
    <source>
        <dbReference type="SAM" id="MobiDB-lite"/>
    </source>
</evidence>
<keyword evidence="15" id="KW-1185">Reference proteome</keyword>
<evidence type="ECO:0000256" key="3">
    <source>
        <dbReference type="ARBA" id="ARBA00004637"/>
    </source>
</evidence>
<dbReference type="Pfam" id="PF05676">
    <property type="entry name" value="NDUF_B7"/>
    <property type="match status" value="1"/>
</dbReference>
<dbReference type="PANTHER" id="PTHR20900">
    <property type="entry name" value="NADH:UBIQUINONE OXIDOREDUCTASE B18-LIKE SUBUNIT"/>
    <property type="match status" value="1"/>
</dbReference>
<keyword evidence="9" id="KW-0249">Electron transport</keyword>
<gene>
    <name evidence="14" type="ORF">VTJ49DRAFT_3848</name>
</gene>
<comment type="subcellular location">
    <subcellularLocation>
        <location evidence="3">Mitochondrion inner membrane</location>
        <topology evidence="3">Peripheral membrane protein</topology>
    </subcellularLocation>
    <subcellularLocation>
        <location evidence="2">Mitochondrion intermembrane space</location>
    </subcellularLocation>
</comment>